<feature type="compositionally biased region" description="Acidic residues" evidence="1">
    <location>
        <begin position="10"/>
        <end position="31"/>
    </location>
</feature>
<proteinExistence type="predicted"/>
<feature type="region of interest" description="Disordered" evidence="1">
    <location>
        <begin position="1"/>
        <end position="122"/>
    </location>
</feature>
<feature type="region of interest" description="Disordered" evidence="1">
    <location>
        <begin position="809"/>
        <end position="835"/>
    </location>
</feature>
<sequence length="1776" mass="197562">MFSGYQVREEYEDELYGDEEHADDSEPDSDLEFQLYSQLHYATHGLENNPENQESSSYETPQKTQPNCKVQPSAGPPDEVILIDSGPDVITLSDNTEEEDSVCARKGQRSKSKEVDSALPPQHHLQVEDAHNEVVVLDSDSDQSSDSESVLPYVVYSDSDSDSDLLEGWMILGREKEEGDQDIQLNVFGVRSRDHSAFTNVEGDEQNWVVSDKDKETLAGPPVQSLHPDAHRSPAYCYNCSRKGHFGHGPKSSFITPEKRAKLKSNPVKVRFAEEVVVNGHSQGNSLLFLPNVLKVYLENGQTKAFKFEPKTTVKDIVMTLKEKLSISLIKHFSLVLEQQFSISKLFLLHEDELIQESVSDVLQERFAVEMKCNTALRLAALNIQERLASTGQSPKTSLKTIVKDWGFESFVSNTLLRNMREKDLRKAVNLHNKRIVLQEHKHKIMTVNQTRLNYLREMSELKSFGGKSFTATMMLQDRESTVSLLVGAQYGVSQVINHKLSIMTTLAEFTSITRVELGTESERVSLVKIYMEDIKPMTLLLETVPAKDLACLIAGYCKVFIDPQICVFPWVDEARNHRISAEEGYVSRCCSDSEDSEVDTLLVHATSPTQTESTISLVNDQVVGQKNEKNMTEEKEGLEDKSEKESVENRAVKTKKGSVEEAVEQAESVNADEGETEKPLAENDTAGSKQGEQEARKKEPPCVIIVEDPPSEASDSIHTDSHFVTSMSSDSMDALEEDDFLTYFSTNYVSQLNGKDHYLHADTHTPCPSQPECQYGDFNDKLFTTEFSANDDKFICFAALSNIADCLPSPTEASEEEYSDQEGEEDEQDAPEDVFESVEPVHGECVFSFNQGNAQCYYNLCANVTPDSGLVQGTSPRSHSRNISCLYQEMEQRTEPASIVLPPPGFGDSSTDDEFFDAQEKFLTEEPLSAPTLKEHFRDLSVKKRTLSLSNMGVGVRERRKREGESKQREKKHKEKMKTETKNELPRFRKKSRKRRSFMETEFTSLVTFPEKDQATIHLCEDNLSDTLNQSSCPTVSSVTNAGGEPEKMESKPVTPFKPSESGTHHLLHGKKISKADQRKQQVILMEPDSMEFKSVTEIMSTASPAIVAIRTSTEPKVKVSAMSDVDGLEEKGAVGGTVERLLDGHLFFGTPNTMDYSDESSHDINDQETLVKVPLKEPLLLRKKSRSLPHLNQTPASGSLSLKKPSICFNQQPGMDRLTVESQEMGIQKYSTKPTRSQSLPAVADIKGFLCLTGDPLPQRKYVGCTKEPHSGYTERSGDLFIQNSCSTLSVGWLTQGHVLSPCPSGIIGPLSVSTLREKIQNLPLYLSRSQEMLASNDSLSNDTKPSRRVSKEMTTIEVKSDTLIKVFKEVEKEVFNSTEPKELFCPPKSPSSLNTVDPDKISPLSHVVTTQNITKQWGIVTSQENSKLQAGNYPIVGCHIQPLIDYECKPTSTQPQALSSPNLHAKPDITCTSALASVCETVIESAETPMEVCGCQSAYTTCFSSVLESANFDDELTVYEFSRRTQQNVRDRVALVTSVPPSSLSCSSSSFSPSSPLPTLPRVVLPPTLPTELGPLLSPLDIPDCFLSEPYGDAITTLLAQHYPLPPTGFLTLQRDVSTLLTVLDDAMKDPDCIQEHPRDTCADHFSENKRRLHVEARGFLAGCQQVVKAGQTPAETLQALADSFHLLVELTAVCLSFSSCQRCQERHTETLSALADVVQTYQEFTRAAERLGMATERRTCHELSIKLLARQCTALTTSVFCLTQLFRTLTAL</sequence>
<dbReference type="InterPro" id="IPR019748">
    <property type="entry name" value="FERM_central"/>
</dbReference>
<protein>
    <submittedName>
        <fullName evidence="3">FERM and PDZ domain-containing protein 1</fullName>
    </submittedName>
</protein>
<accession>A0A556U8F4</accession>
<dbReference type="InterPro" id="IPR019749">
    <property type="entry name" value="Band_41_domain"/>
</dbReference>
<organism evidence="3 4">
    <name type="scientific">Bagarius yarrelli</name>
    <name type="common">Goonch</name>
    <name type="synonym">Bagrus yarrelli</name>
    <dbReference type="NCBI Taxonomy" id="175774"/>
    <lineage>
        <taxon>Eukaryota</taxon>
        <taxon>Metazoa</taxon>
        <taxon>Chordata</taxon>
        <taxon>Craniata</taxon>
        <taxon>Vertebrata</taxon>
        <taxon>Euteleostomi</taxon>
        <taxon>Actinopterygii</taxon>
        <taxon>Neopterygii</taxon>
        <taxon>Teleostei</taxon>
        <taxon>Ostariophysi</taxon>
        <taxon>Siluriformes</taxon>
        <taxon>Sisoridae</taxon>
        <taxon>Sisorinae</taxon>
        <taxon>Bagarius</taxon>
    </lineage>
</organism>
<dbReference type="PANTHER" id="PTHR46221:SF2">
    <property type="entry name" value="FERM AND PDZ DOMAIN-CONTAINING PROTEIN 1"/>
    <property type="match status" value="1"/>
</dbReference>
<feature type="compositionally biased region" description="Basic and acidic residues" evidence="1">
    <location>
        <begin position="627"/>
        <end position="652"/>
    </location>
</feature>
<dbReference type="Pfam" id="PF21989">
    <property type="entry name" value="RA_2"/>
    <property type="match status" value="1"/>
</dbReference>
<feature type="domain" description="Band 4.1" evidence="2">
    <location>
        <begin position="290"/>
        <end position="470"/>
    </location>
</feature>
<feature type="region of interest" description="Disordered" evidence="1">
    <location>
        <begin position="621"/>
        <end position="700"/>
    </location>
</feature>
<dbReference type="SUPFAM" id="SSF47031">
    <property type="entry name" value="Second domain of FERM"/>
    <property type="match status" value="1"/>
</dbReference>
<dbReference type="FunFam" id="2.30.29.30:FF:000066">
    <property type="entry name" value="FERM and PDZ domain-containing protein 4"/>
    <property type="match status" value="1"/>
</dbReference>
<keyword evidence="4" id="KW-1185">Reference proteome</keyword>
<evidence type="ECO:0000259" key="2">
    <source>
        <dbReference type="SMART" id="SM00295"/>
    </source>
</evidence>
<evidence type="ECO:0000313" key="4">
    <source>
        <dbReference type="Proteomes" id="UP000319801"/>
    </source>
</evidence>
<feature type="compositionally biased region" description="Polar residues" evidence="1">
    <location>
        <begin position="49"/>
        <end position="70"/>
    </location>
</feature>
<feature type="compositionally biased region" description="Polar residues" evidence="1">
    <location>
        <begin position="1031"/>
        <end position="1042"/>
    </location>
</feature>
<dbReference type="Pfam" id="PF00373">
    <property type="entry name" value="FERM_M"/>
    <property type="match status" value="1"/>
</dbReference>
<dbReference type="PANTHER" id="PTHR46221">
    <property type="entry name" value="FERM AND PDZ DOMAIN-CONTAINING PROTEIN FAMILY MEMBER"/>
    <property type="match status" value="1"/>
</dbReference>
<dbReference type="CDD" id="cd14473">
    <property type="entry name" value="FERM_B-lobe"/>
    <property type="match status" value="1"/>
</dbReference>
<dbReference type="SMART" id="SM00295">
    <property type="entry name" value="B41"/>
    <property type="match status" value="1"/>
</dbReference>
<feature type="compositionally biased region" description="Acidic residues" evidence="1">
    <location>
        <begin position="814"/>
        <end position="835"/>
    </location>
</feature>
<dbReference type="SUPFAM" id="SSF54236">
    <property type="entry name" value="Ubiquitin-like"/>
    <property type="match status" value="1"/>
</dbReference>
<dbReference type="EMBL" id="VCAZ01000062">
    <property type="protein sequence ID" value="TSN95715.1"/>
    <property type="molecule type" value="Genomic_DNA"/>
</dbReference>
<dbReference type="Gene3D" id="2.30.29.30">
    <property type="entry name" value="Pleckstrin-homology domain (PH domain)/Phosphotyrosine-binding domain (PTB)"/>
    <property type="match status" value="1"/>
</dbReference>
<dbReference type="Proteomes" id="UP000319801">
    <property type="component" value="Unassembled WGS sequence"/>
</dbReference>
<dbReference type="InterPro" id="IPR035963">
    <property type="entry name" value="FERM_2"/>
</dbReference>
<dbReference type="InterPro" id="IPR029071">
    <property type="entry name" value="Ubiquitin-like_domsf"/>
</dbReference>
<dbReference type="InterPro" id="IPR014352">
    <property type="entry name" value="FERM/acyl-CoA-bd_prot_sf"/>
</dbReference>
<feature type="region of interest" description="Disordered" evidence="1">
    <location>
        <begin position="953"/>
        <end position="997"/>
    </location>
</feature>
<dbReference type="InterPro" id="IPR011993">
    <property type="entry name" value="PH-like_dom_sf"/>
</dbReference>
<comment type="caution">
    <text evidence="3">The sequence shown here is derived from an EMBL/GenBank/DDBJ whole genome shotgun (WGS) entry which is preliminary data.</text>
</comment>
<name>A0A556U8F4_BAGYA</name>
<dbReference type="OrthoDB" id="5859304at2759"/>
<dbReference type="SUPFAM" id="SSF50729">
    <property type="entry name" value="PH domain-like"/>
    <property type="match status" value="1"/>
</dbReference>
<feature type="region of interest" description="Disordered" evidence="1">
    <location>
        <begin position="1031"/>
        <end position="1066"/>
    </location>
</feature>
<reference evidence="3 4" key="1">
    <citation type="journal article" date="2019" name="Genome Biol. Evol.">
        <title>Whole-Genome Sequencing of the Giant Devil Catfish, Bagarius yarrelli.</title>
        <authorList>
            <person name="Jiang W."/>
            <person name="Lv Y."/>
            <person name="Cheng L."/>
            <person name="Yang K."/>
            <person name="Chao B."/>
            <person name="Wang X."/>
            <person name="Li Y."/>
            <person name="Pan X."/>
            <person name="You X."/>
            <person name="Zhang Y."/>
            <person name="Yang J."/>
            <person name="Li J."/>
            <person name="Zhang X."/>
            <person name="Liu S."/>
            <person name="Sun C."/>
            <person name="Yang J."/>
            <person name="Shi Q."/>
        </authorList>
    </citation>
    <scope>NUCLEOTIDE SEQUENCE [LARGE SCALE GENOMIC DNA]</scope>
    <source>
        <strain evidence="3">JWS20170419001</strain>
        <tissue evidence="3">Muscle</tissue>
    </source>
</reference>
<gene>
    <name evidence="3" type="ORF">Baya_9829</name>
</gene>
<evidence type="ECO:0000313" key="3">
    <source>
        <dbReference type="EMBL" id="TSN95715.1"/>
    </source>
</evidence>
<dbReference type="Gene3D" id="1.20.80.10">
    <property type="match status" value="1"/>
</dbReference>
<feature type="compositionally biased region" description="Basic and acidic residues" evidence="1">
    <location>
        <begin position="978"/>
        <end position="988"/>
    </location>
</feature>
<evidence type="ECO:0000256" key="1">
    <source>
        <dbReference type="SAM" id="MobiDB-lite"/>
    </source>
</evidence>